<dbReference type="AlphaFoldDB" id="A0A2P2R355"/>
<evidence type="ECO:0000313" key="1">
    <source>
        <dbReference type="EMBL" id="MBX73699.1"/>
    </source>
</evidence>
<reference evidence="1" key="1">
    <citation type="submission" date="2018-02" db="EMBL/GenBank/DDBJ databases">
        <title>Rhizophora mucronata_Transcriptome.</title>
        <authorList>
            <person name="Meera S.P."/>
            <person name="Sreeshan A."/>
            <person name="Augustine A."/>
        </authorList>
    </citation>
    <scope>NUCLEOTIDE SEQUENCE</scope>
    <source>
        <tissue evidence="1">Leaf</tissue>
    </source>
</reference>
<proteinExistence type="predicted"/>
<accession>A0A2P2R355</accession>
<protein>
    <submittedName>
        <fullName evidence="1">Uncharacterized protein</fullName>
    </submittedName>
</protein>
<dbReference type="EMBL" id="GGEC01093215">
    <property type="protein sequence ID" value="MBX73699.1"/>
    <property type="molecule type" value="Transcribed_RNA"/>
</dbReference>
<sequence length="32" mass="3586">MIMQVIGTANRGNCMPMANRKMVGNSRPTDYK</sequence>
<organism evidence="1">
    <name type="scientific">Rhizophora mucronata</name>
    <name type="common">Asiatic mangrove</name>
    <dbReference type="NCBI Taxonomy" id="61149"/>
    <lineage>
        <taxon>Eukaryota</taxon>
        <taxon>Viridiplantae</taxon>
        <taxon>Streptophyta</taxon>
        <taxon>Embryophyta</taxon>
        <taxon>Tracheophyta</taxon>
        <taxon>Spermatophyta</taxon>
        <taxon>Magnoliopsida</taxon>
        <taxon>eudicotyledons</taxon>
        <taxon>Gunneridae</taxon>
        <taxon>Pentapetalae</taxon>
        <taxon>rosids</taxon>
        <taxon>fabids</taxon>
        <taxon>Malpighiales</taxon>
        <taxon>Rhizophoraceae</taxon>
        <taxon>Rhizophora</taxon>
    </lineage>
</organism>
<name>A0A2P2R355_RHIMU</name>